<organism evidence="1">
    <name type="scientific">marine sediment metagenome</name>
    <dbReference type="NCBI Taxonomy" id="412755"/>
    <lineage>
        <taxon>unclassified sequences</taxon>
        <taxon>metagenomes</taxon>
        <taxon>ecological metagenomes</taxon>
    </lineage>
</organism>
<proteinExistence type="predicted"/>
<evidence type="ECO:0000313" key="1">
    <source>
        <dbReference type="EMBL" id="GAG70049.1"/>
    </source>
</evidence>
<feature type="non-terminal residue" evidence="1">
    <location>
        <position position="1"/>
    </location>
</feature>
<name>X0ZKW6_9ZZZZ</name>
<dbReference type="AlphaFoldDB" id="X0ZKW6"/>
<dbReference type="EMBL" id="BART01005764">
    <property type="protein sequence ID" value="GAG70049.1"/>
    <property type="molecule type" value="Genomic_DNA"/>
</dbReference>
<gene>
    <name evidence="1" type="ORF">S01H4_13058</name>
</gene>
<comment type="caution">
    <text evidence="1">The sequence shown here is derived from an EMBL/GenBank/DDBJ whole genome shotgun (WGS) entry which is preliminary data.</text>
</comment>
<accession>X0ZKW6</accession>
<protein>
    <submittedName>
        <fullName evidence="1">Uncharacterized protein</fullName>
    </submittedName>
</protein>
<sequence length="56" mass="6540">RPEFALHPIKCSMGIEELEEVFWLSLFEFLRDILAKNRGLLWGHRHVSGGEQMADE</sequence>
<reference evidence="1" key="1">
    <citation type="journal article" date="2014" name="Front. Microbiol.">
        <title>High frequency of phylogenetically diverse reductive dehalogenase-homologous genes in deep subseafloor sedimentary metagenomes.</title>
        <authorList>
            <person name="Kawai M."/>
            <person name="Futagami T."/>
            <person name="Toyoda A."/>
            <person name="Takaki Y."/>
            <person name="Nishi S."/>
            <person name="Hori S."/>
            <person name="Arai W."/>
            <person name="Tsubouchi T."/>
            <person name="Morono Y."/>
            <person name="Uchiyama I."/>
            <person name="Ito T."/>
            <person name="Fujiyama A."/>
            <person name="Inagaki F."/>
            <person name="Takami H."/>
        </authorList>
    </citation>
    <scope>NUCLEOTIDE SEQUENCE</scope>
    <source>
        <strain evidence="1">Expedition CK06-06</strain>
    </source>
</reference>